<dbReference type="GO" id="GO:0016020">
    <property type="term" value="C:membrane"/>
    <property type="evidence" value="ECO:0007669"/>
    <property type="project" value="UniProtKB-SubCell"/>
</dbReference>
<dbReference type="EMBL" id="GGEC01068594">
    <property type="protein sequence ID" value="MBX49078.1"/>
    <property type="molecule type" value="Transcribed_RNA"/>
</dbReference>
<organism evidence="18">
    <name type="scientific">Rhizophora mucronata</name>
    <name type="common">Asiatic mangrove</name>
    <dbReference type="NCBI Taxonomy" id="61149"/>
    <lineage>
        <taxon>Eukaryota</taxon>
        <taxon>Viridiplantae</taxon>
        <taxon>Streptophyta</taxon>
        <taxon>Embryophyta</taxon>
        <taxon>Tracheophyta</taxon>
        <taxon>Spermatophyta</taxon>
        <taxon>Magnoliopsida</taxon>
        <taxon>eudicotyledons</taxon>
        <taxon>Gunneridae</taxon>
        <taxon>Pentapetalae</taxon>
        <taxon>rosids</taxon>
        <taxon>fabids</taxon>
        <taxon>Malpighiales</taxon>
        <taxon>Rhizophoraceae</taxon>
        <taxon>Rhizophora</taxon>
    </lineage>
</organism>
<sequence>MGDFVPSPFIPSPPTPLPPSHSLHSSNISMLYYGLVVVGTAAIVLAVYNLIFIRWCAERQGQAAWRRPNQFEGEPASISRSLECQGSRNLLSSFKYRKENDDVGGRGQDQGRSTDSECVVCLSAFEEGEEVRRLPRCKHSFHASCIDMWLQSHTDCPLCRTHVLPPPLSHPQMAAYSPDNDSQEVSLNSGTTPA</sequence>
<dbReference type="Pfam" id="PF13639">
    <property type="entry name" value="zf-RING_2"/>
    <property type="match status" value="1"/>
</dbReference>
<dbReference type="GO" id="GO:0016567">
    <property type="term" value="P:protein ubiquitination"/>
    <property type="evidence" value="ECO:0007669"/>
    <property type="project" value="UniProtKB-UniPathway"/>
</dbReference>
<keyword evidence="10" id="KW-0862">Zinc</keyword>
<dbReference type="CDD" id="cd16461">
    <property type="entry name" value="RING-H2_EL5-like"/>
    <property type="match status" value="1"/>
</dbReference>
<keyword evidence="9" id="KW-0833">Ubl conjugation pathway</keyword>
<keyword evidence="5" id="KW-0808">Transferase</keyword>
<keyword evidence="7" id="KW-0479">Metal-binding</keyword>
<comment type="catalytic activity">
    <reaction evidence="1">
        <text>S-ubiquitinyl-[E2 ubiquitin-conjugating enzyme]-L-cysteine + [acceptor protein]-L-lysine = [E2 ubiquitin-conjugating enzyme]-L-cysteine + N(6)-ubiquitinyl-[acceptor protein]-L-lysine.</text>
        <dbReference type="EC" id="2.3.2.27"/>
    </reaction>
</comment>
<evidence type="ECO:0000256" key="9">
    <source>
        <dbReference type="ARBA" id="ARBA00022786"/>
    </source>
</evidence>
<dbReference type="AlphaFoldDB" id="A0A2P2P2V2"/>
<evidence type="ECO:0000256" key="16">
    <source>
        <dbReference type="SAM" id="Phobius"/>
    </source>
</evidence>
<feature type="region of interest" description="Disordered" evidence="15">
    <location>
        <begin position="170"/>
        <end position="194"/>
    </location>
</feature>
<dbReference type="UniPathway" id="UPA00143"/>
<evidence type="ECO:0000256" key="13">
    <source>
        <dbReference type="ARBA" id="ARBA00024209"/>
    </source>
</evidence>
<dbReference type="PANTHER" id="PTHR46913:SF1">
    <property type="entry name" value="RING-H2 FINGER PROTEIN ATL16"/>
    <property type="match status" value="1"/>
</dbReference>
<dbReference type="PANTHER" id="PTHR46913">
    <property type="entry name" value="RING-H2 FINGER PROTEIN ATL16"/>
    <property type="match status" value="1"/>
</dbReference>
<keyword evidence="12 16" id="KW-0472">Membrane</keyword>
<dbReference type="InterPro" id="IPR044600">
    <property type="entry name" value="ATL1/ATL16-like"/>
</dbReference>
<dbReference type="EC" id="2.3.2.27" evidence="4"/>
<feature type="region of interest" description="Disordered" evidence="15">
    <location>
        <begin position="1"/>
        <end position="21"/>
    </location>
</feature>
<comment type="subcellular location">
    <subcellularLocation>
        <location evidence="2">Membrane</location>
        <topology evidence="2">Single-pass membrane protein</topology>
    </subcellularLocation>
</comment>
<evidence type="ECO:0000256" key="1">
    <source>
        <dbReference type="ARBA" id="ARBA00000900"/>
    </source>
</evidence>
<feature type="compositionally biased region" description="Pro residues" evidence="15">
    <location>
        <begin position="8"/>
        <end position="19"/>
    </location>
</feature>
<evidence type="ECO:0000256" key="12">
    <source>
        <dbReference type="ARBA" id="ARBA00023136"/>
    </source>
</evidence>
<evidence type="ECO:0000256" key="7">
    <source>
        <dbReference type="ARBA" id="ARBA00022723"/>
    </source>
</evidence>
<feature type="transmembrane region" description="Helical" evidence="16">
    <location>
        <begin position="30"/>
        <end position="57"/>
    </location>
</feature>
<evidence type="ECO:0000256" key="5">
    <source>
        <dbReference type="ARBA" id="ARBA00022679"/>
    </source>
</evidence>
<dbReference type="SUPFAM" id="SSF57850">
    <property type="entry name" value="RING/U-box"/>
    <property type="match status" value="1"/>
</dbReference>
<dbReference type="PROSITE" id="PS50089">
    <property type="entry name" value="ZF_RING_2"/>
    <property type="match status" value="1"/>
</dbReference>
<comment type="similarity">
    <text evidence="13">Belongs to the RING-type zinc finger family. ATL subfamily.</text>
</comment>
<keyword evidence="8 14" id="KW-0863">Zinc-finger</keyword>
<dbReference type="Gene3D" id="3.30.40.10">
    <property type="entry name" value="Zinc/RING finger domain, C3HC4 (zinc finger)"/>
    <property type="match status" value="1"/>
</dbReference>
<evidence type="ECO:0000313" key="18">
    <source>
        <dbReference type="EMBL" id="MBX49078.1"/>
    </source>
</evidence>
<reference evidence="18" key="1">
    <citation type="submission" date="2018-02" db="EMBL/GenBank/DDBJ databases">
        <title>Rhizophora mucronata_Transcriptome.</title>
        <authorList>
            <person name="Meera S.P."/>
            <person name="Sreeshan A."/>
            <person name="Augustine A."/>
        </authorList>
    </citation>
    <scope>NUCLEOTIDE SEQUENCE</scope>
    <source>
        <tissue evidence="18">Leaf</tissue>
    </source>
</reference>
<evidence type="ECO:0000256" key="15">
    <source>
        <dbReference type="SAM" id="MobiDB-lite"/>
    </source>
</evidence>
<evidence type="ECO:0000256" key="2">
    <source>
        <dbReference type="ARBA" id="ARBA00004167"/>
    </source>
</evidence>
<evidence type="ECO:0000256" key="11">
    <source>
        <dbReference type="ARBA" id="ARBA00022989"/>
    </source>
</evidence>
<evidence type="ECO:0000259" key="17">
    <source>
        <dbReference type="PROSITE" id="PS50089"/>
    </source>
</evidence>
<feature type="domain" description="RING-type" evidence="17">
    <location>
        <begin position="118"/>
        <end position="160"/>
    </location>
</feature>
<protein>
    <recommendedName>
        <fullName evidence="4">RING-type E3 ubiquitin transferase</fullName>
        <ecNumber evidence="4">2.3.2.27</ecNumber>
    </recommendedName>
</protein>
<evidence type="ECO:0000256" key="3">
    <source>
        <dbReference type="ARBA" id="ARBA00004906"/>
    </source>
</evidence>
<name>A0A2P2P2V2_RHIMU</name>
<dbReference type="InterPro" id="IPR001841">
    <property type="entry name" value="Znf_RING"/>
</dbReference>
<evidence type="ECO:0000256" key="14">
    <source>
        <dbReference type="PROSITE-ProRule" id="PRU00175"/>
    </source>
</evidence>
<dbReference type="GO" id="GO:0061630">
    <property type="term" value="F:ubiquitin protein ligase activity"/>
    <property type="evidence" value="ECO:0007669"/>
    <property type="project" value="UniProtKB-EC"/>
</dbReference>
<dbReference type="InterPro" id="IPR013083">
    <property type="entry name" value="Znf_RING/FYVE/PHD"/>
</dbReference>
<feature type="compositionally biased region" description="Polar residues" evidence="15">
    <location>
        <begin position="179"/>
        <end position="194"/>
    </location>
</feature>
<proteinExistence type="inferred from homology"/>
<comment type="pathway">
    <text evidence="3">Protein modification; protein ubiquitination.</text>
</comment>
<dbReference type="SMART" id="SM00184">
    <property type="entry name" value="RING"/>
    <property type="match status" value="1"/>
</dbReference>
<evidence type="ECO:0000256" key="6">
    <source>
        <dbReference type="ARBA" id="ARBA00022692"/>
    </source>
</evidence>
<keyword evidence="11 16" id="KW-1133">Transmembrane helix</keyword>
<accession>A0A2P2P2V2</accession>
<evidence type="ECO:0000256" key="4">
    <source>
        <dbReference type="ARBA" id="ARBA00012483"/>
    </source>
</evidence>
<evidence type="ECO:0000256" key="10">
    <source>
        <dbReference type="ARBA" id="ARBA00022833"/>
    </source>
</evidence>
<keyword evidence="6 16" id="KW-0812">Transmembrane</keyword>
<evidence type="ECO:0000256" key="8">
    <source>
        <dbReference type="ARBA" id="ARBA00022771"/>
    </source>
</evidence>
<dbReference type="GO" id="GO:0008270">
    <property type="term" value="F:zinc ion binding"/>
    <property type="evidence" value="ECO:0007669"/>
    <property type="project" value="UniProtKB-KW"/>
</dbReference>